<dbReference type="Gene3D" id="3.40.710.10">
    <property type="entry name" value="DD-peptidase/beta-lactamase superfamily"/>
    <property type="match status" value="1"/>
</dbReference>
<accession>A0ABV7KUJ7</accession>
<evidence type="ECO:0000256" key="6">
    <source>
        <dbReference type="ARBA" id="ARBA00022670"/>
    </source>
</evidence>
<dbReference type="InterPro" id="IPR015956">
    <property type="entry name" value="Peniciliin-bd_prot_C_sf"/>
</dbReference>
<evidence type="ECO:0000259" key="15">
    <source>
        <dbReference type="SMART" id="SM00936"/>
    </source>
</evidence>
<proteinExistence type="inferred from homology"/>
<evidence type="ECO:0000313" key="17">
    <source>
        <dbReference type="Proteomes" id="UP001595528"/>
    </source>
</evidence>
<comment type="similarity">
    <text evidence="3 13">Belongs to the peptidase S11 family.</text>
</comment>
<dbReference type="PRINTS" id="PR00725">
    <property type="entry name" value="DADACBPTASE1"/>
</dbReference>
<evidence type="ECO:0000256" key="2">
    <source>
        <dbReference type="ARBA" id="ARBA00004752"/>
    </source>
</evidence>
<keyword evidence="5 16" id="KW-0121">Carboxypeptidase</keyword>
<comment type="pathway">
    <text evidence="2">Cell wall biogenesis; peptidoglycan biosynthesis.</text>
</comment>
<evidence type="ECO:0000256" key="7">
    <source>
        <dbReference type="ARBA" id="ARBA00022729"/>
    </source>
</evidence>
<dbReference type="InterPro" id="IPR001967">
    <property type="entry name" value="Peptidase_S11_N"/>
</dbReference>
<dbReference type="InterPro" id="IPR012907">
    <property type="entry name" value="Peptidase_S11_C"/>
</dbReference>
<evidence type="ECO:0000256" key="11">
    <source>
        <dbReference type="ARBA" id="ARBA00023316"/>
    </source>
</evidence>
<feature type="signal peptide" evidence="14">
    <location>
        <begin position="1"/>
        <end position="34"/>
    </location>
</feature>
<reference evidence="17" key="1">
    <citation type="journal article" date="2019" name="Int. J. Syst. Evol. Microbiol.">
        <title>The Global Catalogue of Microorganisms (GCM) 10K type strain sequencing project: providing services to taxonomists for standard genome sequencing and annotation.</title>
        <authorList>
            <consortium name="The Broad Institute Genomics Platform"/>
            <consortium name="The Broad Institute Genome Sequencing Center for Infectious Disease"/>
            <person name="Wu L."/>
            <person name="Ma J."/>
        </authorList>
    </citation>
    <scope>NUCLEOTIDE SEQUENCE [LARGE SCALE GENOMIC DNA]</scope>
    <source>
        <strain evidence="17">KCTC 42964</strain>
    </source>
</reference>
<evidence type="ECO:0000256" key="9">
    <source>
        <dbReference type="ARBA" id="ARBA00022960"/>
    </source>
</evidence>
<dbReference type="SMART" id="SM00936">
    <property type="entry name" value="PBP5_C"/>
    <property type="match status" value="1"/>
</dbReference>
<feature type="chain" id="PRO_5046398388" description="serine-type D-Ala-D-Ala carboxypeptidase" evidence="14">
    <location>
        <begin position="35"/>
        <end position="394"/>
    </location>
</feature>
<protein>
    <recommendedName>
        <fullName evidence="4">serine-type D-Ala-D-Ala carboxypeptidase</fullName>
        <ecNumber evidence="4">3.4.16.4</ecNumber>
    </recommendedName>
</protein>
<dbReference type="Pfam" id="PF07943">
    <property type="entry name" value="PBP5_C"/>
    <property type="match status" value="1"/>
</dbReference>
<keyword evidence="7 14" id="KW-0732">Signal</keyword>
<dbReference type="RefSeq" id="WP_379897697.1">
    <property type="nucleotide sequence ID" value="NZ_JBHRTR010000005.1"/>
</dbReference>
<gene>
    <name evidence="16" type="ORF">ACFOGJ_01840</name>
</gene>
<dbReference type="Pfam" id="PF00768">
    <property type="entry name" value="Peptidase_S11"/>
    <property type="match status" value="1"/>
</dbReference>
<evidence type="ECO:0000256" key="8">
    <source>
        <dbReference type="ARBA" id="ARBA00022801"/>
    </source>
</evidence>
<keyword evidence="11" id="KW-0961">Cell wall biogenesis/degradation</keyword>
<sequence length="394" mass="42455">MTAIAFPNRRPAGRLAAAAMLLLFCLLLPLQGQAASSLDTVAEEAIMIDDSTGTVLLEKNADRPMPPSSMAKLMTAYIVFDRLKKGELSLEDTFSVSEKAWRTGGSKMFVLVNDQVTVSDLLRGIIVQSGNDATVVVAENLSGSEERFAELMTETGRRIGLTDSVFKNASGLPAEGQHMTARDLATLAKRIVEDFPEHYEIYSEKNFTYADISQGNRNPLLYKSVGADGLKTGHTEDAGYGLTASAIQDGRRIYLVLNGLESQNARAREAERLIRAAFNDFKSVQVFKAGETVAEAKTWLGSPSAVPLVLEEDLAVTLPRRAGEQLSMKYVYDEPVPAPISKGTPIARLVIEAPGIEPIERPLLAGADVTELGLVGRIGAALNYLVWGNGGEPG</sequence>
<comment type="catalytic activity">
    <reaction evidence="12">
        <text>Preferential cleavage: (Ac)2-L-Lys-D-Ala-|-D-Ala. Also transpeptidation of peptidyl-alanyl moieties that are N-acyl substituents of D-alanine.</text>
        <dbReference type="EC" id="3.4.16.4"/>
    </reaction>
</comment>
<dbReference type="EC" id="3.4.16.4" evidence="4"/>
<evidence type="ECO:0000256" key="4">
    <source>
        <dbReference type="ARBA" id="ARBA00012448"/>
    </source>
</evidence>
<dbReference type="Gene3D" id="2.60.410.10">
    <property type="entry name" value="D-Ala-D-Ala carboxypeptidase, C-terminal domain"/>
    <property type="match status" value="1"/>
</dbReference>
<dbReference type="SUPFAM" id="SSF69189">
    <property type="entry name" value="Penicillin-binding protein associated domain"/>
    <property type="match status" value="1"/>
</dbReference>
<dbReference type="GO" id="GO:0004180">
    <property type="term" value="F:carboxypeptidase activity"/>
    <property type="evidence" value="ECO:0007669"/>
    <property type="project" value="UniProtKB-KW"/>
</dbReference>
<dbReference type="InterPro" id="IPR012338">
    <property type="entry name" value="Beta-lactam/transpept-like"/>
</dbReference>
<comment type="caution">
    <text evidence="16">The sequence shown here is derived from an EMBL/GenBank/DDBJ whole genome shotgun (WGS) entry which is preliminary data.</text>
</comment>
<name>A0ABV7KUJ7_9PROT</name>
<evidence type="ECO:0000256" key="10">
    <source>
        <dbReference type="ARBA" id="ARBA00022984"/>
    </source>
</evidence>
<evidence type="ECO:0000313" key="16">
    <source>
        <dbReference type="EMBL" id="MFC3225954.1"/>
    </source>
</evidence>
<evidence type="ECO:0000256" key="13">
    <source>
        <dbReference type="RuleBase" id="RU004016"/>
    </source>
</evidence>
<dbReference type="PANTHER" id="PTHR21581:SF6">
    <property type="entry name" value="TRAFFICKING PROTEIN PARTICLE COMPLEX SUBUNIT 12"/>
    <property type="match status" value="1"/>
</dbReference>
<dbReference type="InterPro" id="IPR018044">
    <property type="entry name" value="Peptidase_S11"/>
</dbReference>
<organism evidence="16 17">
    <name type="scientific">Marinibaculum pumilum</name>
    <dbReference type="NCBI Taxonomy" id="1766165"/>
    <lineage>
        <taxon>Bacteria</taxon>
        <taxon>Pseudomonadati</taxon>
        <taxon>Pseudomonadota</taxon>
        <taxon>Alphaproteobacteria</taxon>
        <taxon>Rhodospirillales</taxon>
        <taxon>Rhodospirillaceae</taxon>
        <taxon>Marinibaculum</taxon>
    </lineage>
</organism>
<feature type="domain" description="Peptidase S11 D-Ala-D-Ala carboxypeptidase A C-terminal" evidence="15">
    <location>
        <begin position="281"/>
        <end position="371"/>
    </location>
</feature>
<evidence type="ECO:0000256" key="1">
    <source>
        <dbReference type="ARBA" id="ARBA00003217"/>
    </source>
</evidence>
<keyword evidence="9" id="KW-0133">Cell shape</keyword>
<dbReference type="EMBL" id="JBHRTR010000005">
    <property type="protein sequence ID" value="MFC3225954.1"/>
    <property type="molecule type" value="Genomic_DNA"/>
</dbReference>
<dbReference type="SUPFAM" id="SSF56601">
    <property type="entry name" value="beta-lactamase/transpeptidase-like"/>
    <property type="match status" value="1"/>
</dbReference>
<dbReference type="Proteomes" id="UP001595528">
    <property type="component" value="Unassembled WGS sequence"/>
</dbReference>
<comment type="function">
    <text evidence="1">Removes C-terminal D-alanyl residues from sugar-peptide cell wall precursors.</text>
</comment>
<evidence type="ECO:0000256" key="14">
    <source>
        <dbReference type="SAM" id="SignalP"/>
    </source>
</evidence>
<keyword evidence="10" id="KW-0573">Peptidoglycan synthesis</keyword>
<dbReference type="PANTHER" id="PTHR21581">
    <property type="entry name" value="D-ALANYL-D-ALANINE CARBOXYPEPTIDASE"/>
    <property type="match status" value="1"/>
</dbReference>
<keyword evidence="8 16" id="KW-0378">Hydrolase</keyword>
<evidence type="ECO:0000256" key="5">
    <source>
        <dbReference type="ARBA" id="ARBA00022645"/>
    </source>
</evidence>
<dbReference type="InterPro" id="IPR037167">
    <property type="entry name" value="Peptidase_S11_C_sf"/>
</dbReference>
<evidence type="ECO:0000256" key="12">
    <source>
        <dbReference type="ARBA" id="ARBA00034000"/>
    </source>
</evidence>
<keyword evidence="17" id="KW-1185">Reference proteome</keyword>
<keyword evidence="6" id="KW-0645">Protease</keyword>
<evidence type="ECO:0000256" key="3">
    <source>
        <dbReference type="ARBA" id="ARBA00007164"/>
    </source>
</evidence>